<sequence length="311" mass="32979">MLYTVTVNPALDKTVEIPNFSVGEVNRIQTMRADVGGKGINVSKCIAVLGGDTTALALLGGSVGKGMLAFLQQQPHIEPLSIETAGQTRTNLKIIDSVRGVNTDINEPGPAVSGREFADLQNLLLERLQPGDIVVLAGSLPTEAPVSLYRDWAVRCKQEGAQVFLDADGEPLKLGVEAKPDLIKPNKEELEALVGTHLLGEKDILRAARMLMKHGVGRVVVSLGSDGALFCSSESTLRASALQVPVKSTVGAGDSMVAALAYGSMQRMSWEEQAKLSVAFSAASVMCDGTQAPELKTVKKLYKKVVITEVA</sequence>
<dbReference type="PIRSF" id="PIRSF000535">
    <property type="entry name" value="1PFK/6PFK/LacC"/>
    <property type="match status" value="1"/>
</dbReference>
<dbReference type="InterPro" id="IPR017583">
    <property type="entry name" value="Tagatose/fructose_Pkinase"/>
</dbReference>
<dbReference type="InterPro" id="IPR011611">
    <property type="entry name" value="PfkB_dom"/>
</dbReference>
<dbReference type="Proteomes" id="UP000501316">
    <property type="component" value="Chromosome"/>
</dbReference>
<protein>
    <recommendedName>
        <fullName evidence="7">Tagatose-6-phosphate kinase</fullName>
        <ecNumber evidence="7">2.7.1.144</ecNumber>
    </recommendedName>
</protein>
<dbReference type="Gene3D" id="3.40.1190.20">
    <property type="match status" value="1"/>
</dbReference>
<reference evidence="11" key="2">
    <citation type="journal article" date="2021" name="Appl. Environ. Microbiol.">
        <title>Adaptability of a Caproate-Producing Bacterium Contributes to Its Dominance in an Anaerobic Fermentation System.</title>
        <authorList>
            <person name="Wang H."/>
            <person name="Gu Y."/>
            <person name="Zhou W."/>
            <person name="Zhao D."/>
            <person name="Qiao Z."/>
            <person name="Zheng J."/>
            <person name="Gao J."/>
            <person name="Chen X."/>
            <person name="Ren C."/>
            <person name="Xu Y."/>
        </authorList>
    </citation>
    <scope>NUCLEOTIDE SEQUENCE</scope>
    <source>
        <strain evidence="11">JNU-WLY1368</strain>
    </source>
</reference>
<dbReference type="Proteomes" id="UP000509623">
    <property type="component" value="Chromosome"/>
</dbReference>
<keyword evidence="2 7" id="KW-0808">Transferase</keyword>
<dbReference type="PANTHER" id="PTHR46566:SF2">
    <property type="entry name" value="ATP-DEPENDENT 6-PHOSPHOFRUCTOKINASE ISOZYME 2"/>
    <property type="match status" value="1"/>
</dbReference>
<evidence type="ECO:0000256" key="4">
    <source>
        <dbReference type="ARBA" id="ARBA00022777"/>
    </source>
</evidence>
<dbReference type="GO" id="GO:0016052">
    <property type="term" value="P:carbohydrate catabolic process"/>
    <property type="evidence" value="ECO:0007669"/>
    <property type="project" value="UniProtKB-ARBA"/>
</dbReference>
<dbReference type="PROSITE" id="PS00584">
    <property type="entry name" value="PFKB_KINASES_2"/>
    <property type="match status" value="1"/>
</dbReference>
<feature type="domain" description="Carbohydrate kinase PfkB" evidence="9">
    <location>
        <begin position="22"/>
        <end position="293"/>
    </location>
</feature>
<keyword evidence="5 7" id="KW-0067">ATP-binding</keyword>
<gene>
    <name evidence="10" type="primary">pfkB</name>
    <name evidence="10" type="ORF">GJQ69_00395</name>
    <name evidence="11" type="ORF">GKP14_04385</name>
</gene>
<dbReference type="EC" id="2.7.1.144" evidence="7"/>
<accession>A0A859DMX0</accession>
<dbReference type="GO" id="GO:0008662">
    <property type="term" value="F:1-phosphofructokinase activity"/>
    <property type="evidence" value="ECO:0007669"/>
    <property type="project" value="UniProtKB-UniRule"/>
</dbReference>
<dbReference type="PANTHER" id="PTHR46566">
    <property type="entry name" value="1-PHOSPHOFRUCTOKINASE-RELATED"/>
    <property type="match status" value="1"/>
</dbReference>
<dbReference type="GO" id="GO:0009024">
    <property type="term" value="F:tagatose-6-phosphate kinase activity"/>
    <property type="evidence" value="ECO:0007669"/>
    <property type="project" value="UniProtKB-EC"/>
</dbReference>
<dbReference type="UniPathway" id="UPA00704">
    <property type="reaction ID" value="UER00715"/>
</dbReference>
<dbReference type="KEGG" id="clf:GJQ69_00395"/>
<dbReference type="PROSITE" id="PS00583">
    <property type="entry name" value="PFKB_KINASES_1"/>
    <property type="match status" value="1"/>
</dbReference>
<evidence type="ECO:0000259" key="9">
    <source>
        <dbReference type="Pfam" id="PF00294"/>
    </source>
</evidence>
<comment type="function">
    <text evidence="8">Catalyzes the ATP-dependent phosphorylation of fructose-l-phosphate to fructose-l,6-bisphosphate.</text>
</comment>
<dbReference type="EMBL" id="CP046161">
    <property type="protein sequence ID" value="QKO30318.1"/>
    <property type="molecule type" value="Genomic_DNA"/>
</dbReference>
<evidence type="ECO:0000256" key="6">
    <source>
        <dbReference type="ARBA" id="ARBA00047745"/>
    </source>
</evidence>
<dbReference type="FunFam" id="3.40.1190.20:FF:000001">
    <property type="entry name" value="Phosphofructokinase"/>
    <property type="match status" value="1"/>
</dbReference>
<evidence type="ECO:0000313" key="13">
    <source>
        <dbReference type="Proteomes" id="UP000509623"/>
    </source>
</evidence>
<reference evidence="12 13" key="1">
    <citation type="submission" date="2019-11" db="EMBL/GenBank/DDBJ databases">
        <authorList>
            <person name="Ren C."/>
            <person name="Wang H."/>
            <person name="Xu Y."/>
        </authorList>
    </citation>
    <scope>NUCLEOTIDE SEQUENCE [LARGE SCALE GENOMIC DNA]</scope>
    <source>
        <strain evidence="13">JNU-WLY1368</strain>
        <strain evidence="10 12">LBM 19010</strain>
    </source>
</reference>
<comment type="similarity">
    <text evidence="7">Belongs to the carbohydrate kinase PfkB family. LacC subfamily.</text>
</comment>
<dbReference type="NCBIfam" id="TIGR03168">
    <property type="entry name" value="1-PFK"/>
    <property type="match status" value="1"/>
</dbReference>
<dbReference type="GO" id="GO:2001059">
    <property type="term" value="P:D-tagatose 6-phosphate catabolic process"/>
    <property type="evidence" value="ECO:0007669"/>
    <property type="project" value="UniProtKB-UniPathway"/>
</dbReference>
<evidence type="ECO:0000256" key="8">
    <source>
        <dbReference type="RuleBase" id="RU369061"/>
    </source>
</evidence>
<reference evidence="11" key="3">
    <citation type="journal article" date="2022" name="Int. J. Syst. Evol. Microbiol.">
        <title>Caproicibacterium lactatifermentans sp. nov., isolated from pit clay used for the production of Chinese strong aroma-type liquor.</title>
        <authorList>
            <person name="Wang H."/>
            <person name="Gu Y."/>
            <person name="Zhao D."/>
            <person name="Qiao Z."/>
            <person name="Zheng J."/>
            <person name="Gao J."/>
            <person name="Ren C."/>
            <person name="Xu Y."/>
        </authorList>
    </citation>
    <scope>NUCLEOTIDE SEQUENCE</scope>
    <source>
        <strain evidence="11">JNU-WLY1368</strain>
    </source>
</reference>
<comment type="catalytic activity">
    <reaction evidence="7">
        <text>D-tagatofuranose 6-phosphate + ATP = D-tagatofuranose 1,6-bisphosphate + ADP + H(+)</text>
        <dbReference type="Rhea" id="RHEA:12420"/>
        <dbReference type="ChEBI" id="CHEBI:15378"/>
        <dbReference type="ChEBI" id="CHEBI:30616"/>
        <dbReference type="ChEBI" id="CHEBI:58694"/>
        <dbReference type="ChEBI" id="CHEBI:58695"/>
        <dbReference type="ChEBI" id="CHEBI:456216"/>
        <dbReference type="EC" id="2.7.1.144"/>
    </reaction>
</comment>
<dbReference type="SUPFAM" id="SSF53613">
    <property type="entry name" value="Ribokinase-like"/>
    <property type="match status" value="1"/>
</dbReference>
<dbReference type="NCBIfam" id="TIGR03828">
    <property type="entry name" value="pfkB"/>
    <property type="match status" value="1"/>
</dbReference>
<keyword evidence="3 7" id="KW-0547">Nucleotide-binding</keyword>
<dbReference type="AlphaFoldDB" id="A0A859DMX0"/>
<evidence type="ECO:0000313" key="10">
    <source>
        <dbReference type="EMBL" id="QKN23076.1"/>
    </source>
</evidence>
<dbReference type="GO" id="GO:0005988">
    <property type="term" value="P:lactose metabolic process"/>
    <property type="evidence" value="ECO:0007669"/>
    <property type="project" value="UniProtKB-KW"/>
</dbReference>
<evidence type="ECO:0000256" key="7">
    <source>
        <dbReference type="PIRNR" id="PIRNR000535"/>
    </source>
</evidence>
<proteinExistence type="inferred from homology"/>
<keyword evidence="4 8" id="KW-0418">Kinase</keyword>
<dbReference type="InterPro" id="IPR002173">
    <property type="entry name" value="Carboh/pur_kinase_PfkB_CS"/>
</dbReference>
<dbReference type="Pfam" id="PF00294">
    <property type="entry name" value="PfkB"/>
    <property type="match status" value="1"/>
</dbReference>
<organism evidence="10 12">
    <name type="scientific">Caproicibacterium lactatifermentans</name>
    <dbReference type="NCBI Taxonomy" id="2666138"/>
    <lineage>
        <taxon>Bacteria</taxon>
        <taxon>Bacillati</taxon>
        <taxon>Bacillota</taxon>
        <taxon>Clostridia</taxon>
        <taxon>Eubacteriales</taxon>
        <taxon>Oscillospiraceae</taxon>
        <taxon>Caproicibacterium</taxon>
    </lineage>
</organism>
<evidence type="ECO:0000313" key="11">
    <source>
        <dbReference type="EMBL" id="QKO30318.1"/>
    </source>
</evidence>
<dbReference type="InterPro" id="IPR022463">
    <property type="entry name" value="1-PFruKinase"/>
</dbReference>
<name>A0A859DMX0_9FIRM</name>
<dbReference type="EMBL" id="CP046051">
    <property type="protein sequence ID" value="QKN23076.1"/>
    <property type="molecule type" value="Genomic_DNA"/>
</dbReference>
<evidence type="ECO:0000313" key="12">
    <source>
        <dbReference type="Proteomes" id="UP000501316"/>
    </source>
</evidence>
<evidence type="ECO:0000256" key="1">
    <source>
        <dbReference type="ARBA" id="ARBA00005380"/>
    </source>
</evidence>
<evidence type="ECO:0000256" key="3">
    <source>
        <dbReference type="ARBA" id="ARBA00022741"/>
    </source>
</evidence>
<evidence type="ECO:0000256" key="5">
    <source>
        <dbReference type="ARBA" id="ARBA00022840"/>
    </source>
</evidence>
<dbReference type="RefSeq" id="WP_086034889.1">
    <property type="nucleotide sequence ID" value="NZ_CP046051.1"/>
</dbReference>
<dbReference type="GO" id="GO:0005829">
    <property type="term" value="C:cytosol"/>
    <property type="evidence" value="ECO:0007669"/>
    <property type="project" value="TreeGrafter"/>
</dbReference>
<dbReference type="CDD" id="cd01164">
    <property type="entry name" value="FruK_PfkB_like"/>
    <property type="match status" value="1"/>
</dbReference>
<comment type="similarity">
    <text evidence="1">Belongs to the carbohydrate kinase pfkB family.</text>
</comment>
<dbReference type="InterPro" id="IPR029056">
    <property type="entry name" value="Ribokinase-like"/>
</dbReference>
<keyword evidence="7" id="KW-0423">Lactose metabolism</keyword>
<comment type="catalytic activity">
    <reaction evidence="6 8">
        <text>beta-D-fructose 1-phosphate + ATP = beta-D-fructose 1,6-bisphosphate + ADP + H(+)</text>
        <dbReference type="Rhea" id="RHEA:14213"/>
        <dbReference type="ChEBI" id="CHEBI:15378"/>
        <dbReference type="ChEBI" id="CHEBI:30616"/>
        <dbReference type="ChEBI" id="CHEBI:32966"/>
        <dbReference type="ChEBI" id="CHEBI:138881"/>
        <dbReference type="ChEBI" id="CHEBI:456216"/>
        <dbReference type="EC" id="2.7.1.56"/>
    </reaction>
</comment>
<dbReference type="GO" id="GO:0044281">
    <property type="term" value="P:small molecule metabolic process"/>
    <property type="evidence" value="ECO:0007669"/>
    <property type="project" value="UniProtKB-ARBA"/>
</dbReference>
<comment type="pathway">
    <text evidence="7">Carbohydrate metabolism; D-tagatose 6-phosphate degradation; D-glyceraldehyde 3-phosphate and glycerone phosphate from D-tagatose 6-phosphate: step 1/2.</text>
</comment>
<keyword evidence="13" id="KW-1185">Reference proteome</keyword>
<dbReference type="GO" id="GO:0005524">
    <property type="term" value="F:ATP binding"/>
    <property type="evidence" value="ECO:0007669"/>
    <property type="project" value="UniProtKB-UniRule"/>
</dbReference>
<evidence type="ECO:0000256" key="2">
    <source>
        <dbReference type="ARBA" id="ARBA00022679"/>
    </source>
</evidence>